<comment type="caution">
    <text evidence="2">The sequence shown here is derived from an EMBL/GenBank/DDBJ whole genome shotgun (WGS) entry which is preliminary data.</text>
</comment>
<dbReference type="EMBL" id="JBBXJM010000001">
    <property type="protein sequence ID" value="KAL1413633.1"/>
    <property type="molecule type" value="Genomic_DNA"/>
</dbReference>
<dbReference type="InterPro" id="IPR004045">
    <property type="entry name" value="Glutathione_S-Trfase_N"/>
</dbReference>
<dbReference type="GeneID" id="95982454"/>
<protein>
    <recommendedName>
        <fullName evidence="1">GST N-terminal domain-containing protein</fullName>
    </recommendedName>
</protein>
<keyword evidence="3" id="KW-1185">Reference proteome</keyword>
<dbReference type="RefSeq" id="XP_069213577.1">
    <property type="nucleotide sequence ID" value="XM_069350033.1"/>
</dbReference>
<dbReference type="PROSITE" id="PS50404">
    <property type="entry name" value="GST_NTER"/>
    <property type="match status" value="1"/>
</dbReference>
<evidence type="ECO:0000259" key="1">
    <source>
        <dbReference type="PROSITE" id="PS50404"/>
    </source>
</evidence>
<dbReference type="CDD" id="cd00570">
    <property type="entry name" value="GST_N_family"/>
    <property type="match status" value="1"/>
</dbReference>
<organism evidence="2 3">
    <name type="scientific">Vanrija albida</name>
    <dbReference type="NCBI Taxonomy" id="181172"/>
    <lineage>
        <taxon>Eukaryota</taxon>
        <taxon>Fungi</taxon>
        <taxon>Dikarya</taxon>
        <taxon>Basidiomycota</taxon>
        <taxon>Agaricomycotina</taxon>
        <taxon>Tremellomycetes</taxon>
        <taxon>Trichosporonales</taxon>
        <taxon>Trichosporonaceae</taxon>
        <taxon>Vanrija</taxon>
    </lineage>
</organism>
<dbReference type="SUPFAM" id="SSF52833">
    <property type="entry name" value="Thioredoxin-like"/>
    <property type="match status" value="1"/>
</dbReference>
<dbReference type="Pfam" id="PF13417">
    <property type="entry name" value="GST_N_3"/>
    <property type="match status" value="1"/>
</dbReference>
<dbReference type="Proteomes" id="UP001565368">
    <property type="component" value="Unassembled WGS sequence"/>
</dbReference>
<proteinExistence type="predicted"/>
<feature type="domain" description="GST N-terminal" evidence="1">
    <location>
        <begin position="2"/>
        <end position="87"/>
    </location>
</feature>
<accession>A0ABR3QFY2</accession>
<dbReference type="InterPro" id="IPR036249">
    <property type="entry name" value="Thioredoxin-like_sf"/>
</dbReference>
<name>A0ABR3QFY2_9TREE</name>
<reference evidence="2 3" key="1">
    <citation type="submission" date="2023-08" db="EMBL/GenBank/DDBJ databases">
        <title>Annotated Genome Sequence of Vanrija albida AlHP1.</title>
        <authorList>
            <person name="Herzog R."/>
        </authorList>
    </citation>
    <scope>NUCLEOTIDE SEQUENCE [LARGE SCALE GENOMIC DNA]</scope>
    <source>
        <strain evidence="2 3">AlHP1</strain>
    </source>
</reference>
<evidence type="ECO:0000313" key="2">
    <source>
        <dbReference type="EMBL" id="KAL1413633.1"/>
    </source>
</evidence>
<sequence>MSKPILYTFAGSVWVHAPLVAITESGYAPGDITLETVNLAQGANFNPEFLKVNPNGTVPVFVTTDGHKYESTISSVKEILKRAPKPPKHDAHHTHELDKIIKEIHNPAHDPNDLFFLPVDDADREAKAKGIVGGFLANRQKALEAFAPDAPAEFKAFLEGKQRANGHLLEFFTGNPDQEARTALYTSAQQLWDHAGQFIRGEVTHLLKKSNGSYLNGQEPGEADYHLITWLARIITNAGVQPNSISGVALKAVQERTGGQEIDPVVAGFWDSWTQRESFKVNGVA</sequence>
<evidence type="ECO:0000313" key="3">
    <source>
        <dbReference type="Proteomes" id="UP001565368"/>
    </source>
</evidence>
<gene>
    <name evidence="2" type="ORF">Q8F55_001411</name>
</gene>
<dbReference type="Gene3D" id="3.40.30.10">
    <property type="entry name" value="Glutaredoxin"/>
    <property type="match status" value="1"/>
</dbReference>